<dbReference type="OrthoDB" id="238768at2759"/>
<dbReference type="GeneID" id="14909933"/>
<feature type="active site" evidence="7">
    <location>
        <position position="166"/>
    </location>
</feature>
<dbReference type="GO" id="GO:0006508">
    <property type="term" value="P:proteolysis"/>
    <property type="evidence" value="ECO:0007669"/>
    <property type="project" value="UniProtKB-KW"/>
</dbReference>
<dbReference type="STRING" id="857967.G0QM11"/>
<dbReference type="GO" id="GO:0004222">
    <property type="term" value="F:metalloendopeptidase activity"/>
    <property type="evidence" value="ECO:0007669"/>
    <property type="project" value="InterPro"/>
</dbReference>
<dbReference type="GO" id="GO:0007155">
    <property type="term" value="P:cell adhesion"/>
    <property type="evidence" value="ECO:0007669"/>
    <property type="project" value="InterPro"/>
</dbReference>
<dbReference type="eggNOG" id="KOG2556">
    <property type="taxonomic scope" value="Eukaryota"/>
</dbReference>
<evidence type="ECO:0000256" key="8">
    <source>
        <dbReference type="PIRSR" id="PIRSR601577-2"/>
    </source>
</evidence>
<evidence type="ECO:0000256" key="5">
    <source>
        <dbReference type="ARBA" id="ARBA00022833"/>
    </source>
</evidence>
<sequence>MKKLYKQELITPDIESLNVRNLLQKKARDMIITYDMSYFQQLPQALKRFFDICEKTIQLAIDYFSRLIKIVPKSESFMKYKGPKCLYVDVPKIDQTNAKNSDLHLYISYKNDPNSEYLAFAYSCQFLKGIGPTHGLINFNLNQLSENFKENYDIQFEDLVEIVIHEMTHILGFSNLDMPNWVNSQGKPHTNPTITQKIKGIDTLLLQTPNVLKFAREYFGCPTLVGMPLQNIGGKDSEKSH</sequence>
<comment type="cofactor">
    <cofactor evidence="8">
        <name>Zn(2+)</name>
        <dbReference type="ChEBI" id="CHEBI:29105"/>
    </cofactor>
    <text evidence="8">Binds 1 zinc ion per subunit.</text>
</comment>
<dbReference type="InParanoid" id="G0QM11"/>
<dbReference type="Gene3D" id="3.10.170.20">
    <property type="match status" value="1"/>
</dbReference>
<dbReference type="Proteomes" id="UP000008983">
    <property type="component" value="Unassembled WGS sequence"/>
</dbReference>
<dbReference type="GO" id="GO:0016020">
    <property type="term" value="C:membrane"/>
    <property type="evidence" value="ECO:0007669"/>
    <property type="project" value="InterPro"/>
</dbReference>
<evidence type="ECO:0000256" key="1">
    <source>
        <dbReference type="ARBA" id="ARBA00005860"/>
    </source>
</evidence>
<evidence type="ECO:0000256" key="4">
    <source>
        <dbReference type="ARBA" id="ARBA00022801"/>
    </source>
</evidence>
<dbReference type="SUPFAM" id="SSF55486">
    <property type="entry name" value="Metalloproteases ('zincins'), catalytic domain"/>
    <property type="match status" value="1"/>
</dbReference>
<dbReference type="Gene3D" id="3.90.132.10">
    <property type="entry name" value="Leishmanolysin , domain 2"/>
    <property type="match status" value="1"/>
</dbReference>
<dbReference type="EC" id="3.4.24.36" evidence="9"/>
<keyword evidence="10" id="KW-1185">Reference proteome</keyword>
<dbReference type="InterPro" id="IPR001577">
    <property type="entry name" value="Peptidase_M8"/>
</dbReference>
<feature type="binding site" evidence="8">
    <location>
        <position position="169"/>
    </location>
    <ligand>
        <name>Zn(2+)</name>
        <dbReference type="ChEBI" id="CHEBI:29105"/>
        <note>catalytic</note>
    </ligand>
</feature>
<evidence type="ECO:0000256" key="6">
    <source>
        <dbReference type="ARBA" id="ARBA00023049"/>
    </source>
</evidence>
<dbReference type="PANTHER" id="PTHR10942">
    <property type="entry name" value="LEISHMANOLYSIN-LIKE PEPTIDASE"/>
    <property type="match status" value="1"/>
</dbReference>
<dbReference type="AlphaFoldDB" id="G0QM11"/>
<evidence type="ECO:0000256" key="3">
    <source>
        <dbReference type="ARBA" id="ARBA00022723"/>
    </source>
</evidence>
<evidence type="ECO:0000313" key="9">
    <source>
        <dbReference type="EMBL" id="EGR33747.1"/>
    </source>
</evidence>
<dbReference type="PANTHER" id="PTHR10942:SF0">
    <property type="entry name" value="LEISHMANOLYSIN-LIKE PEPTIDASE"/>
    <property type="match status" value="1"/>
</dbReference>
<comment type="similarity">
    <text evidence="1">Belongs to the peptidase M8 family.</text>
</comment>
<name>G0QM11_ICHMU</name>
<keyword evidence="6 8" id="KW-0482">Metalloprotease</keyword>
<dbReference type="GO" id="GO:0046872">
    <property type="term" value="F:metal ion binding"/>
    <property type="evidence" value="ECO:0007669"/>
    <property type="project" value="UniProtKB-KW"/>
</dbReference>
<evidence type="ECO:0000256" key="2">
    <source>
        <dbReference type="ARBA" id="ARBA00022670"/>
    </source>
</evidence>
<accession>G0QM11</accession>
<dbReference type="RefSeq" id="XP_004038971.1">
    <property type="nucleotide sequence ID" value="XM_004038923.1"/>
</dbReference>
<keyword evidence="5 8" id="KW-0862">Zinc</keyword>
<keyword evidence="3 8" id="KW-0479">Metal-binding</keyword>
<keyword evidence="2" id="KW-0645">Protease</keyword>
<feature type="binding site" evidence="8">
    <location>
        <position position="165"/>
    </location>
    <ligand>
        <name>Zn(2+)</name>
        <dbReference type="ChEBI" id="CHEBI:29105"/>
        <note>catalytic</note>
    </ligand>
</feature>
<proteinExistence type="inferred from homology"/>
<evidence type="ECO:0000256" key="7">
    <source>
        <dbReference type="PIRSR" id="PIRSR601577-1"/>
    </source>
</evidence>
<organism evidence="9 10">
    <name type="scientific">Ichthyophthirius multifiliis</name>
    <name type="common">White spot disease agent</name>
    <name type="synonym">Ich</name>
    <dbReference type="NCBI Taxonomy" id="5932"/>
    <lineage>
        <taxon>Eukaryota</taxon>
        <taxon>Sar</taxon>
        <taxon>Alveolata</taxon>
        <taxon>Ciliophora</taxon>
        <taxon>Intramacronucleata</taxon>
        <taxon>Oligohymenophorea</taxon>
        <taxon>Hymenostomatida</taxon>
        <taxon>Ophryoglenina</taxon>
        <taxon>Ichthyophthirius</taxon>
    </lineage>
</organism>
<evidence type="ECO:0000313" key="10">
    <source>
        <dbReference type="Proteomes" id="UP000008983"/>
    </source>
</evidence>
<dbReference type="EMBL" id="GL983350">
    <property type="protein sequence ID" value="EGR33747.1"/>
    <property type="molecule type" value="Genomic_DNA"/>
</dbReference>
<dbReference type="OMA" id="IHEITHF"/>
<protein>
    <submittedName>
        <fullName evidence="9">Leishmanolysin family protein, putative</fullName>
        <ecNumber evidence="9">3.4.24.36</ecNumber>
    </submittedName>
</protein>
<feature type="binding site" evidence="8">
    <location>
        <position position="241"/>
    </location>
    <ligand>
        <name>Zn(2+)</name>
        <dbReference type="ChEBI" id="CHEBI:29105"/>
        <note>catalytic</note>
    </ligand>
</feature>
<dbReference type="GO" id="GO:0005737">
    <property type="term" value="C:cytoplasm"/>
    <property type="evidence" value="ECO:0007669"/>
    <property type="project" value="TreeGrafter"/>
</dbReference>
<gene>
    <name evidence="9" type="ORF">IMG5_040900</name>
</gene>
<dbReference type="Pfam" id="PF01457">
    <property type="entry name" value="Peptidase_M8"/>
    <property type="match status" value="1"/>
</dbReference>
<keyword evidence="4 9" id="KW-0378">Hydrolase</keyword>
<reference evidence="9 10" key="1">
    <citation type="submission" date="2011-07" db="EMBL/GenBank/DDBJ databases">
        <authorList>
            <person name="Coyne R."/>
            <person name="Brami D."/>
            <person name="Johnson J."/>
            <person name="Hostetler J."/>
            <person name="Hannick L."/>
            <person name="Clark T."/>
            <person name="Cassidy-Hanley D."/>
            <person name="Inman J."/>
        </authorList>
    </citation>
    <scope>NUCLEOTIDE SEQUENCE [LARGE SCALE GENOMIC DNA]</scope>
    <source>
        <strain evidence="9 10">G5</strain>
    </source>
</reference>